<keyword evidence="8" id="KW-1133">Transmembrane helix</keyword>
<keyword evidence="5 10" id="KW-0997">Cell inner membrane</keyword>
<dbReference type="Proteomes" id="UP001183127">
    <property type="component" value="Chromosome"/>
</dbReference>
<keyword evidence="14" id="KW-1185">Reference proteome</keyword>
<dbReference type="SUPFAM" id="SSF158544">
    <property type="entry name" value="GspK insert domain-like"/>
    <property type="match status" value="2"/>
</dbReference>
<dbReference type="InterPro" id="IPR038072">
    <property type="entry name" value="GspK_central_sf"/>
</dbReference>
<dbReference type="RefSeq" id="WP_011535431.1">
    <property type="nucleotide sequence ID" value="NZ_CP132921.1"/>
</dbReference>
<accession>A0ABY9QT29</accession>
<reference evidence="13 14" key="1">
    <citation type="submission" date="2023-08" db="EMBL/GenBank/DDBJ databases">
        <title>Complete Genome Sequence of Pseudomonas entomophila TVIN A01.</title>
        <authorList>
            <person name="Shelke T."/>
            <person name="Mahar N.S."/>
            <person name="Gupta I."/>
            <person name="Gupta V."/>
        </authorList>
    </citation>
    <scope>NUCLEOTIDE SEQUENCE [LARGE SCALE GENOMIC DNA]</scope>
    <source>
        <strain evidence="13 14">TVIN-A01</strain>
    </source>
</reference>
<keyword evidence="6" id="KW-0812">Transmembrane</keyword>
<dbReference type="Pfam" id="PF21687">
    <property type="entry name" value="T2SSK_1st"/>
    <property type="match status" value="1"/>
</dbReference>
<dbReference type="InterPro" id="IPR049031">
    <property type="entry name" value="T2SSK_SAM-like_1st"/>
</dbReference>
<evidence type="ECO:0000256" key="7">
    <source>
        <dbReference type="ARBA" id="ARBA00022927"/>
    </source>
</evidence>
<keyword evidence="9 10" id="KW-0472">Membrane</keyword>
<feature type="domain" description="T2SS protein K first SAM-like" evidence="12">
    <location>
        <begin position="101"/>
        <end position="198"/>
    </location>
</feature>
<keyword evidence="7" id="KW-0653">Protein transport</keyword>
<dbReference type="Gene3D" id="1.10.40.60">
    <property type="entry name" value="EpsJ-like"/>
    <property type="match status" value="2"/>
</dbReference>
<sequence>MAARRQRGAALLMVLVVLAMLAGGLAWLVEDGRRQVDDVRLLHQRVQVRAMEQAGLAYASQALRDPGWRASPLFWQALRGQPLDYDFGAGKAQLRVVDQHTCFNVNALLGEDGERAERQLRHLLGDDMAAERLVDGLADWLDSDSDARLQGAESAQYLRQQPPRLAANQPMVDSSELNLLLEQDASRQARYPMLCALPFTTGWRLNANALGLEHLPLLEALYEGRFSRSLLSRIVTGRPAAGYVDAGALRQALGAVDDETFARLSEGLLLNSGHFLLQLSFEEAGRTLRSQFRVEALGVVQWHARVPAQQVRVLGREPAISL</sequence>
<protein>
    <recommendedName>
        <fullName evidence="10">Type II secretion system protein K</fullName>
    </recommendedName>
</protein>
<keyword evidence="3 10" id="KW-0813">Transport</keyword>
<comment type="similarity">
    <text evidence="2 10">Belongs to the GSP K family.</text>
</comment>
<gene>
    <name evidence="13" type="primary">gspK</name>
    <name evidence="13" type="ORF">RAH46_07710</name>
</gene>
<dbReference type="PANTHER" id="PTHR38831:SF1">
    <property type="entry name" value="TYPE II SECRETION SYSTEM PROTEIN K-RELATED"/>
    <property type="match status" value="1"/>
</dbReference>
<keyword evidence="4 10" id="KW-1003">Cell membrane</keyword>
<proteinExistence type="inferred from homology"/>
<dbReference type="Gene3D" id="3.30.1300.30">
    <property type="entry name" value="GSPII I/J protein-like"/>
    <property type="match status" value="1"/>
</dbReference>
<evidence type="ECO:0000256" key="1">
    <source>
        <dbReference type="ARBA" id="ARBA00004533"/>
    </source>
</evidence>
<dbReference type="PANTHER" id="PTHR38831">
    <property type="entry name" value="TYPE II SECRETION SYSTEM PROTEIN K"/>
    <property type="match status" value="1"/>
</dbReference>
<evidence type="ECO:0000259" key="12">
    <source>
        <dbReference type="Pfam" id="PF21687"/>
    </source>
</evidence>
<name>A0ABY9QT29_9PSED</name>
<dbReference type="EMBL" id="CP132921">
    <property type="protein sequence ID" value="WMW07213.1"/>
    <property type="molecule type" value="Genomic_DNA"/>
</dbReference>
<comment type="subcellular location">
    <subcellularLocation>
        <location evidence="1 10">Cell inner membrane</location>
    </subcellularLocation>
</comment>
<organism evidence="13 14">
    <name type="scientific">Pseudomonas entomophila</name>
    <dbReference type="NCBI Taxonomy" id="312306"/>
    <lineage>
        <taxon>Bacteria</taxon>
        <taxon>Pseudomonadati</taxon>
        <taxon>Pseudomonadota</taxon>
        <taxon>Gammaproteobacteria</taxon>
        <taxon>Pseudomonadales</taxon>
        <taxon>Pseudomonadaceae</taxon>
        <taxon>Pseudomonas</taxon>
    </lineage>
</organism>
<feature type="domain" description="T2SS protein K second SAM-like" evidence="11">
    <location>
        <begin position="205"/>
        <end position="257"/>
    </location>
</feature>
<evidence type="ECO:0000313" key="14">
    <source>
        <dbReference type="Proteomes" id="UP001183127"/>
    </source>
</evidence>
<evidence type="ECO:0000256" key="10">
    <source>
        <dbReference type="PIRNR" id="PIRNR002786"/>
    </source>
</evidence>
<evidence type="ECO:0000313" key="13">
    <source>
        <dbReference type="EMBL" id="WMW07213.1"/>
    </source>
</evidence>
<dbReference type="GeneID" id="32807375"/>
<evidence type="ECO:0000256" key="8">
    <source>
        <dbReference type="ARBA" id="ARBA00022989"/>
    </source>
</evidence>
<evidence type="ECO:0000259" key="11">
    <source>
        <dbReference type="Pfam" id="PF03934"/>
    </source>
</evidence>
<evidence type="ECO:0000256" key="9">
    <source>
        <dbReference type="ARBA" id="ARBA00023136"/>
    </source>
</evidence>
<dbReference type="InterPro" id="IPR049179">
    <property type="entry name" value="T2SSK_SAM-like_2nd"/>
</dbReference>
<evidence type="ECO:0000256" key="5">
    <source>
        <dbReference type="ARBA" id="ARBA00022519"/>
    </source>
</evidence>
<evidence type="ECO:0000256" key="4">
    <source>
        <dbReference type="ARBA" id="ARBA00022475"/>
    </source>
</evidence>
<evidence type="ECO:0000256" key="6">
    <source>
        <dbReference type="ARBA" id="ARBA00022692"/>
    </source>
</evidence>
<dbReference type="Pfam" id="PF03934">
    <property type="entry name" value="T2SSK"/>
    <property type="match status" value="1"/>
</dbReference>
<evidence type="ECO:0000256" key="2">
    <source>
        <dbReference type="ARBA" id="ARBA00007246"/>
    </source>
</evidence>
<dbReference type="PIRSF" id="PIRSF002786">
    <property type="entry name" value="XcpX"/>
    <property type="match status" value="1"/>
</dbReference>
<evidence type="ECO:0000256" key="3">
    <source>
        <dbReference type="ARBA" id="ARBA00022448"/>
    </source>
</evidence>
<dbReference type="InterPro" id="IPR005628">
    <property type="entry name" value="GspK"/>
</dbReference>
<dbReference type="NCBIfam" id="NF037980">
    <property type="entry name" value="T2SS_GspK"/>
    <property type="match status" value="1"/>
</dbReference>